<gene>
    <name evidence="18" type="primary">Kug_0</name>
    <name evidence="18" type="ORF">G6Z76_0005648</name>
</gene>
<evidence type="ECO:0000256" key="6">
    <source>
        <dbReference type="ARBA" id="ARBA00022737"/>
    </source>
</evidence>
<dbReference type="SUPFAM" id="SSF49313">
    <property type="entry name" value="Cadherin-like"/>
    <property type="match status" value="10"/>
</dbReference>
<dbReference type="GO" id="GO:0048731">
    <property type="term" value="P:system development"/>
    <property type="evidence" value="ECO:0007669"/>
    <property type="project" value="UniProtKB-ARBA"/>
</dbReference>
<keyword evidence="5 16" id="KW-0732">Signal</keyword>
<evidence type="ECO:0000256" key="7">
    <source>
        <dbReference type="ARBA" id="ARBA00022837"/>
    </source>
</evidence>
<comment type="subcellular location">
    <subcellularLocation>
        <location evidence="1">Cell membrane</location>
        <topology evidence="1">Single-pass type I membrane protein</topology>
    </subcellularLocation>
</comment>
<dbReference type="PANTHER" id="PTHR24025:SF28">
    <property type="entry name" value="PUTATIVE-RELATED"/>
    <property type="match status" value="1"/>
</dbReference>
<feature type="domain" description="Cadherin" evidence="17">
    <location>
        <begin position="911"/>
        <end position="1015"/>
    </location>
</feature>
<keyword evidence="4 15" id="KW-0812">Transmembrane</keyword>
<keyword evidence="3" id="KW-0245">EGF-like domain</keyword>
<feature type="domain" description="Cadherin" evidence="17">
    <location>
        <begin position="1016"/>
        <end position="1123"/>
    </location>
</feature>
<evidence type="ECO:0000256" key="15">
    <source>
        <dbReference type="SAM" id="Phobius"/>
    </source>
</evidence>
<organism evidence="18 19">
    <name type="scientific">Acromyrmex charruanus</name>
    <dbReference type="NCBI Taxonomy" id="2715315"/>
    <lineage>
        <taxon>Eukaryota</taxon>
        <taxon>Metazoa</taxon>
        <taxon>Ecdysozoa</taxon>
        <taxon>Arthropoda</taxon>
        <taxon>Hexapoda</taxon>
        <taxon>Insecta</taxon>
        <taxon>Pterygota</taxon>
        <taxon>Neoptera</taxon>
        <taxon>Endopterygota</taxon>
        <taxon>Hymenoptera</taxon>
        <taxon>Apocrita</taxon>
        <taxon>Aculeata</taxon>
        <taxon>Formicoidea</taxon>
        <taxon>Formicidae</taxon>
        <taxon>Myrmicinae</taxon>
        <taxon>Acromyrmex</taxon>
    </lineage>
</organism>
<dbReference type="GO" id="GO:0005886">
    <property type="term" value="C:plasma membrane"/>
    <property type="evidence" value="ECO:0007669"/>
    <property type="project" value="UniProtKB-SubCell"/>
</dbReference>
<dbReference type="GO" id="GO:0048513">
    <property type="term" value="P:animal organ development"/>
    <property type="evidence" value="ECO:0007669"/>
    <property type="project" value="UniProtKB-ARBA"/>
</dbReference>
<dbReference type="SMART" id="SM00112">
    <property type="entry name" value="CA"/>
    <property type="match status" value="9"/>
</dbReference>
<feature type="domain" description="Cadherin" evidence="17">
    <location>
        <begin position="216"/>
        <end position="324"/>
    </location>
</feature>
<keyword evidence="12" id="KW-0325">Glycoprotein</keyword>
<dbReference type="GO" id="GO:0001736">
    <property type="term" value="P:establishment of planar polarity"/>
    <property type="evidence" value="ECO:0007669"/>
    <property type="project" value="UniProtKB-ARBA"/>
</dbReference>
<dbReference type="FunFam" id="2.60.40.60:FF:000039">
    <property type="entry name" value="FAT atypical cadherin 3"/>
    <property type="match status" value="1"/>
</dbReference>
<evidence type="ECO:0000256" key="16">
    <source>
        <dbReference type="SAM" id="SignalP"/>
    </source>
</evidence>
<feature type="domain" description="Cadherin" evidence="17">
    <location>
        <begin position="1124"/>
        <end position="1200"/>
    </location>
</feature>
<evidence type="ECO:0000259" key="17">
    <source>
        <dbReference type="PROSITE" id="PS50268"/>
    </source>
</evidence>
<feature type="domain" description="Cadherin" evidence="17">
    <location>
        <begin position="436"/>
        <end position="542"/>
    </location>
</feature>
<evidence type="ECO:0000256" key="1">
    <source>
        <dbReference type="ARBA" id="ARBA00004251"/>
    </source>
</evidence>
<proteinExistence type="predicted"/>
<dbReference type="InterPro" id="IPR002126">
    <property type="entry name" value="Cadherin-like_dom"/>
</dbReference>
<evidence type="ECO:0000256" key="11">
    <source>
        <dbReference type="ARBA" id="ARBA00023157"/>
    </source>
</evidence>
<dbReference type="FunFam" id="2.60.40.60:FF:000064">
    <property type="entry name" value="FAT atypical cadherin 1"/>
    <property type="match status" value="1"/>
</dbReference>
<keyword evidence="7 13" id="KW-0106">Calcium</keyword>
<dbReference type="Gene3D" id="2.60.40.60">
    <property type="entry name" value="Cadherins"/>
    <property type="match status" value="10"/>
</dbReference>
<keyword evidence="8" id="KW-0130">Cell adhesion</keyword>
<keyword evidence="19" id="KW-1185">Reference proteome</keyword>
<dbReference type="GO" id="GO:0030154">
    <property type="term" value="P:cell differentiation"/>
    <property type="evidence" value="ECO:0007669"/>
    <property type="project" value="UniProtKB-ARBA"/>
</dbReference>
<reference evidence="18" key="1">
    <citation type="submission" date="2020-03" db="EMBL/GenBank/DDBJ databases">
        <title>Relaxed selection underlies rapid genomic changes in the transitions from sociality to social parasitism in ants.</title>
        <authorList>
            <person name="Bi X."/>
        </authorList>
    </citation>
    <scope>NUCLEOTIDE SEQUENCE</scope>
    <source>
        <strain evidence="18">BGI-DK2014a</strain>
        <tissue evidence="18">Whole body</tissue>
    </source>
</reference>
<keyword evidence="6" id="KW-0677">Repeat</keyword>
<keyword evidence="9 15" id="KW-1133">Transmembrane helix</keyword>
<evidence type="ECO:0000256" key="8">
    <source>
        <dbReference type="ARBA" id="ARBA00022889"/>
    </source>
</evidence>
<feature type="transmembrane region" description="Helical" evidence="15">
    <location>
        <begin position="1234"/>
        <end position="1258"/>
    </location>
</feature>
<dbReference type="GO" id="GO:0007163">
    <property type="term" value="P:establishment or maintenance of cell polarity"/>
    <property type="evidence" value="ECO:0007669"/>
    <property type="project" value="UniProtKB-ARBA"/>
</dbReference>
<evidence type="ECO:0000313" key="19">
    <source>
        <dbReference type="Proteomes" id="UP000669903"/>
    </source>
</evidence>
<dbReference type="Proteomes" id="UP000669903">
    <property type="component" value="Unassembled WGS sequence"/>
</dbReference>
<feature type="non-terminal residue" evidence="18">
    <location>
        <position position="1259"/>
    </location>
</feature>
<dbReference type="FunFam" id="2.60.40.60:FF:000066">
    <property type="entry name" value="FAT atypical cadherin 1"/>
    <property type="match status" value="1"/>
</dbReference>
<feature type="domain" description="Cadherin" evidence="17">
    <location>
        <begin position="543"/>
        <end position="648"/>
    </location>
</feature>
<feature type="non-terminal residue" evidence="18">
    <location>
        <position position="1"/>
    </location>
</feature>
<dbReference type="FunFam" id="2.60.40.60:FF:000024">
    <property type="entry name" value="FAT atypical cadherin 3"/>
    <property type="match status" value="1"/>
</dbReference>
<dbReference type="PROSITE" id="PS50268">
    <property type="entry name" value="CADHERIN_2"/>
    <property type="match status" value="10"/>
</dbReference>
<evidence type="ECO:0000256" key="12">
    <source>
        <dbReference type="ARBA" id="ARBA00023180"/>
    </source>
</evidence>
<feature type="signal peptide" evidence="16">
    <location>
        <begin position="1"/>
        <end position="25"/>
    </location>
</feature>
<dbReference type="FunFam" id="2.60.40.60:FF:000033">
    <property type="entry name" value="FAT atypical cadherin 1"/>
    <property type="match status" value="1"/>
</dbReference>
<dbReference type="EMBL" id="JAANIC010001421">
    <property type="protein sequence ID" value="KAG5346715.1"/>
    <property type="molecule type" value="Genomic_DNA"/>
</dbReference>
<dbReference type="FunFam" id="2.60.40.60:FF:000075">
    <property type="entry name" value="FAT atypical cadherin 1"/>
    <property type="match status" value="1"/>
</dbReference>
<dbReference type="GO" id="GO:0005509">
    <property type="term" value="F:calcium ion binding"/>
    <property type="evidence" value="ECO:0007669"/>
    <property type="project" value="UniProtKB-UniRule"/>
</dbReference>
<feature type="chain" id="PRO_5032984975" evidence="16">
    <location>
        <begin position="26"/>
        <end position="1259"/>
    </location>
</feature>
<evidence type="ECO:0000256" key="9">
    <source>
        <dbReference type="ARBA" id="ARBA00022989"/>
    </source>
</evidence>
<dbReference type="AlphaFoldDB" id="A0A836GDP0"/>
<comment type="caution">
    <text evidence="18">The sequence shown here is derived from an EMBL/GenBank/DDBJ whole genome shotgun (WGS) entry which is preliminary data.</text>
</comment>
<keyword evidence="11" id="KW-1015">Disulfide bond</keyword>
<keyword evidence="2" id="KW-1003">Cell membrane</keyword>
<evidence type="ECO:0000256" key="2">
    <source>
        <dbReference type="ARBA" id="ARBA00022475"/>
    </source>
</evidence>
<dbReference type="FunFam" id="2.60.40.60:FF:000015">
    <property type="entry name" value="FAT atypical cadherin 1"/>
    <property type="match status" value="1"/>
</dbReference>
<evidence type="ECO:0000313" key="18">
    <source>
        <dbReference type="EMBL" id="KAG5346715.1"/>
    </source>
</evidence>
<dbReference type="CDD" id="cd11304">
    <property type="entry name" value="Cadherin_repeat"/>
    <property type="match status" value="10"/>
</dbReference>
<dbReference type="GO" id="GO:0007156">
    <property type="term" value="P:homophilic cell adhesion via plasma membrane adhesion molecules"/>
    <property type="evidence" value="ECO:0007669"/>
    <property type="project" value="InterPro"/>
</dbReference>
<evidence type="ECO:0000256" key="5">
    <source>
        <dbReference type="ARBA" id="ARBA00022729"/>
    </source>
</evidence>
<feature type="domain" description="Cadherin" evidence="17">
    <location>
        <begin position="332"/>
        <end position="435"/>
    </location>
</feature>
<evidence type="ECO:0000256" key="13">
    <source>
        <dbReference type="PROSITE-ProRule" id="PRU00043"/>
    </source>
</evidence>
<dbReference type="Pfam" id="PF00028">
    <property type="entry name" value="Cadherin"/>
    <property type="match status" value="8"/>
</dbReference>
<feature type="domain" description="Cadherin" evidence="17">
    <location>
        <begin position="92"/>
        <end position="215"/>
    </location>
</feature>
<evidence type="ECO:0000256" key="14">
    <source>
        <dbReference type="SAM" id="MobiDB-lite"/>
    </source>
</evidence>
<accession>A0A836GDP0</accession>
<dbReference type="InterPro" id="IPR015919">
    <property type="entry name" value="Cadherin-like_sf"/>
</dbReference>
<evidence type="ECO:0000256" key="10">
    <source>
        <dbReference type="ARBA" id="ARBA00023136"/>
    </source>
</evidence>
<dbReference type="InterPro" id="IPR020894">
    <property type="entry name" value="Cadherin_CS"/>
</dbReference>
<protein>
    <submittedName>
        <fullName evidence="18">FAT2 protein</fullName>
    </submittedName>
</protein>
<feature type="domain" description="Cadherin" evidence="17">
    <location>
        <begin position="665"/>
        <end position="752"/>
    </location>
</feature>
<sequence length="1259" mass="139032">MHRMKQRALHAWPWLWLWLFAATAGSPSSDNPVPTTLLPLRGGGDGGAGNDDGDGNGGGDSMKPSISSIDTATTLPITLDASFSSEPEFRFTQSLYNVSIPENSIGKTYVVPEERMGIQLASADSDVDVKFRIMSGDREKFFKTEERTVGDFCFLLIRTRTSNVDVLNRERKDRYVLVVRATWSRRDNRNRAILLEADTTVVVTILDTNDLNPLFYPIEYETTVTEDTPLHRSILRVIAEDADLGRNGEIYYSFAEETDQFAVHPVSGVITLTRPLRYAERAIHELVVLAKDRGALFRSAGSSRASTAKITIRVRQVNLYAPEIYVHQLPDIVENSNADIYAIVRVIDRDDGVHGQIASLDIVGGDPAGHFRVRPAGGSRSGEYNIEVLHLLDRETALQGYNLTLRAMDRGVPQRYSYKFVPVHLVDVNDNAPVFSREIYEVKVPETAPINTPIIRLKVTDADEGKNALVYLEIVGGNEGGEFYVNAETGMLYTAVNLDAEKKAFYTLTVSAIDQGNAGTRKQSSAKVKINVVDTNDNDPTFDQPEMEVMIDENEPAGTSVVRVTAKDRDSGENAYISYSIDNLKKVPFEIDHFSGIVKTKQVLDFETMKREYLLHVRASDWGLPYRRQAEMQLRVKLRDVNDNRPQFERIDCSGHVPRYVTISSEIITVSAIDFDAGNIVSYRIVSGNSDNCFALDSASGVLSVACDLSDVKTAERTVNVTATDGTHFADVNPVHIHLVNAKRNLGSARILTDETGAFKCHDTGVARRLTDAIASAEKNNMPSRDDEYTLIPSRYGENVHAPEFIDFPNEIRVNESLKLGTVLVQIRARDRDLDYNGKLVFVISSGDRDSVFGIDPDTGDLNTIGYLDRERENEYYLNISVFDLGKPQKSASKMLPITILDVNDNAPKFEKSLASFRISETALNGTNVWRANATDADLGDNARVTYSLVTETNDFRVDPVTGVLSVFGKLDRERQEIYELRIRARDNSNDTPPLHSDALVRVTVDDVNDNAPTFALSNYNVKIREDVPIWTVVAVVDATDPDEGAGGDVEYFLSDAMESEGFFKVDKVSGTVRTTQSLDFEERQVHTLTIVARDRGEPSLSSETMLVIEVIDVNENLYTPVFDDFVVSASVFENQPIGTLVTTVRAKDADPPGGDSRIGYSIRGGDGVGIFSIDNEAQNLLITIGTIKLEHPVHARASYAYSTGVNIHKSPVYCRGVRSTNGNVGDVDGSCGAVIMAVTVSVVVMVLVIQAIALTVLV</sequence>
<dbReference type="PANTHER" id="PTHR24025">
    <property type="entry name" value="DESMOGLEIN FAMILY MEMBER"/>
    <property type="match status" value="1"/>
</dbReference>
<feature type="region of interest" description="Disordered" evidence="14">
    <location>
        <begin position="30"/>
        <end position="67"/>
    </location>
</feature>
<evidence type="ECO:0000256" key="4">
    <source>
        <dbReference type="ARBA" id="ARBA00022692"/>
    </source>
</evidence>
<evidence type="ECO:0000256" key="3">
    <source>
        <dbReference type="ARBA" id="ARBA00022536"/>
    </source>
</evidence>
<dbReference type="GO" id="GO:0008104">
    <property type="term" value="P:intracellular protein localization"/>
    <property type="evidence" value="ECO:0007669"/>
    <property type="project" value="UniProtKB-ARBA"/>
</dbReference>
<dbReference type="PRINTS" id="PR00205">
    <property type="entry name" value="CADHERIN"/>
</dbReference>
<feature type="domain" description="Cadherin" evidence="17">
    <location>
        <begin position="806"/>
        <end position="910"/>
    </location>
</feature>
<dbReference type="GO" id="GO:0005911">
    <property type="term" value="C:cell-cell junction"/>
    <property type="evidence" value="ECO:0007669"/>
    <property type="project" value="TreeGrafter"/>
</dbReference>
<dbReference type="GO" id="GO:0048589">
    <property type="term" value="P:developmental growth"/>
    <property type="evidence" value="ECO:0007669"/>
    <property type="project" value="UniProtKB-ARBA"/>
</dbReference>
<name>A0A836GDP0_9HYME</name>
<dbReference type="PROSITE" id="PS00232">
    <property type="entry name" value="CADHERIN_1"/>
    <property type="match status" value="5"/>
</dbReference>
<dbReference type="FunFam" id="2.60.40.60:FF:000005">
    <property type="entry name" value="Protocadherin 9"/>
    <property type="match status" value="1"/>
</dbReference>
<feature type="compositionally biased region" description="Gly residues" evidence="14">
    <location>
        <begin position="41"/>
        <end position="60"/>
    </location>
</feature>
<keyword evidence="10 15" id="KW-0472">Membrane</keyword>
<dbReference type="InterPro" id="IPR050971">
    <property type="entry name" value="Cadherin-domain_protein"/>
</dbReference>